<keyword evidence="12" id="KW-1185">Reference proteome</keyword>
<feature type="compositionally biased region" description="Polar residues" evidence="9">
    <location>
        <begin position="845"/>
        <end position="856"/>
    </location>
</feature>
<evidence type="ECO:0000256" key="8">
    <source>
        <dbReference type="SAM" id="Coils"/>
    </source>
</evidence>
<name>A0ABN8MIZ9_9CNID</name>
<comment type="similarity">
    <text evidence="1 7">Belongs to the DNA mismatch repair MutS family.</text>
</comment>
<evidence type="ECO:0000256" key="6">
    <source>
        <dbReference type="ARBA" id="ARBA00023204"/>
    </source>
</evidence>
<dbReference type="PANTHER" id="PTHR11361:SF34">
    <property type="entry name" value="DNA MISMATCH REPAIR PROTEIN MSH1, MITOCHONDRIAL"/>
    <property type="match status" value="1"/>
</dbReference>
<dbReference type="InterPro" id="IPR017261">
    <property type="entry name" value="DNA_mismatch_repair_MutS/MSH"/>
</dbReference>
<keyword evidence="6 7" id="KW-0234">DNA repair</keyword>
<evidence type="ECO:0000256" key="3">
    <source>
        <dbReference type="ARBA" id="ARBA00022763"/>
    </source>
</evidence>
<keyword evidence="3 7" id="KW-0227">DNA damage</keyword>
<protein>
    <recommendedName>
        <fullName evidence="10">DNA mismatch repair proteins mutS family domain-containing protein</fullName>
    </recommendedName>
</protein>
<evidence type="ECO:0000259" key="10">
    <source>
        <dbReference type="PROSITE" id="PS00486"/>
    </source>
</evidence>
<dbReference type="Pfam" id="PF01624">
    <property type="entry name" value="MutS_I"/>
    <property type="match status" value="1"/>
</dbReference>
<evidence type="ECO:0000256" key="2">
    <source>
        <dbReference type="ARBA" id="ARBA00022741"/>
    </source>
</evidence>
<dbReference type="InterPro" id="IPR036678">
    <property type="entry name" value="MutS_con_dom_sf"/>
</dbReference>
<dbReference type="SMART" id="SM00534">
    <property type="entry name" value="MUTSac"/>
    <property type="match status" value="1"/>
</dbReference>
<dbReference type="InterPro" id="IPR007861">
    <property type="entry name" value="DNA_mismatch_repair_MutS_clamp"/>
</dbReference>
<dbReference type="Pfam" id="PF05190">
    <property type="entry name" value="MutS_IV"/>
    <property type="match status" value="1"/>
</dbReference>
<evidence type="ECO:0000313" key="12">
    <source>
        <dbReference type="Proteomes" id="UP001159427"/>
    </source>
</evidence>
<dbReference type="Gene3D" id="3.40.50.300">
    <property type="entry name" value="P-loop containing nucleotide triphosphate hydrolases"/>
    <property type="match status" value="1"/>
</dbReference>
<dbReference type="PANTHER" id="PTHR11361">
    <property type="entry name" value="DNA MISMATCH REPAIR PROTEIN MUTS FAMILY MEMBER"/>
    <property type="match status" value="1"/>
</dbReference>
<feature type="domain" description="DNA mismatch repair proteins mutS family" evidence="10">
    <location>
        <begin position="720"/>
        <end position="736"/>
    </location>
</feature>
<evidence type="ECO:0000256" key="4">
    <source>
        <dbReference type="ARBA" id="ARBA00022840"/>
    </source>
</evidence>
<dbReference type="PIRSF" id="PIRSF037677">
    <property type="entry name" value="DNA_mis_repair_Msh6"/>
    <property type="match status" value="1"/>
</dbReference>
<dbReference type="NCBIfam" id="NF003810">
    <property type="entry name" value="PRK05399.1"/>
    <property type="match status" value="1"/>
</dbReference>
<dbReference type="InterPro" id="IPR027417">
    <property type="entry name" value="P-loop_NTPase"/>
</dbReference>
<dbReference type="SUPFAM" id="SSF55271">
    <property type="entry name" value="DNA repair protein MutS, domain I"/>
    <property type="match status" value="1"/>
</dbReference>
<evidence type="ECO:0000313" key="11">
    <source>
        <dbReference type="EMBL" id="CAH3029680.1"/>
    </source>
</evidence>
<organism evidence="11 12">
    <name type="scientific">Porites evermanni</name>
    <dbReference type="NCBI Taxonomy" id="104178"/>
    <lineage>
        <taxon>Eukaryota</taxon>
        <taxon>Metazoa</taxon>
        <taxon>Cnidaria</taxon>
        <taxon>Anthozoa</taxon>
        <taxon>Hexacorallia</taxon>
        <taxon>Scleractinia</taxon>
        <taxon>Fungiina</taxon>
        <taxon>Poritidae</taxon>
        <taxon>Porites</taxon>
    </lineage>
</organism>
<comment type="function">
    <text evidence="7">Component of the post-replicative DNA mismatch repair system (MMR).</text>
</comment>
<dbReference type="Pfam" id="PF05188">
    <property type="entry name" value="MutS_II"/>
    <property type="match status" value="1"/>
</dbReference>
<keyword evidence="4" id="KW-0067">ATP-binding</keyword>
<dbReference type="InterPro" id="IPR045076">
    <property type="entry name" value="MutS"/>
</dbReference>
<dbReference type="InterPro" id="IPR016151">
    <property type="entry name" value="DNA_mismatch_repair_MutS_N"/>
</dbReference>
<dbReference type="SMART" id="SM00533">
    <property type="entry name" value="MUTSd"/>
    <property type="match status" value="1"/>
</dbReference>
<evidence type="ECO:0000256" key="1">
    <source>
        <dbReference type="ARBA" id="ARBA00006271"/>
    </source>
</evidence>
<dbReference type="Gene3D" id="1.10.1420.10">
    <property type="match status" value="2"/>
</dbReference>
<dbReference type="InterPro" id="IPR007695">
    <property type="entry name" value="DNA_mismatch_repair_MutS-lik_N"/>
</dbReference>
<keyword evidence="8" id="KW-0175">Coiled coil</keyword>
<evidence type="ECO:0000256" key="7">
    <source>
        <dbReference type="RuleBase" id="RU003756"/>
    </source>
</evidence>
<dbReference type="PROSITE" id="PS00486">
    <property type="entry name" value="DNA_MISMATCH_REPAIR_2"/>
    <property type="match status" value="1"/>
</dbReference>
<proteinExistence type="inferred from homology"/>
<dbReference type="Gene3D" id="3.30.420.110">
    <property type="entry name" value="MutS, connector domain"/>
    <property type="match status" value="1"/>
</dbReference>
<dbReference type="InterPro" id="IPR007696">
    <property type="entry name" value="DNA_mismatch_repair_MutS_core"/>
</dbReference>
<reference evidence="11 12" key="1">
    <citation type="submission" date="2022-05" db="EMBL/GenBank/DDBJ databases">
        <authorList>
            <consortium name="Genoscope - CEA"/>
            <person name="William W."/>
        </authorList>
    </citation>
    <scope>NUCLEOTIDE SEQUENCE [LARGE SCALE GENOMIC DNA]</scope>
</reference>
<evidence type="ECO:0000256" key="5">
    <source>
        <dbReference type="ARBA" id="ARBA00023125"/>
    </source>
</evidence>
<dbReference type="Pfam" id="PF00488">
    <property type="entry name" value="MutS_V"/>
    <property type="match status" value="1"/>
</dbReference>
<dbReference type="InterPro" id="IPR007860">
    <property type="entry name" value="DNA_mmatch_repair_MutS_con_dom"/>
</dbReference>
<feature type="non-terminal residue" evidence="11">
    <location>
        <position position="1"/>
    </location>
</feature>
<dbReference type="Gene3D" id="3.40.1170.10">
    <property type="entry name" value="DNA repair protein MutS, domain I"/>
    <property type="match status" value="1"/>
</dbReference>
<keyword evidence="2 7" id="KW-0547">Nucleotide-binding</keyword>
<feature type="region of interest" description="Disordered" evidence="9">
    <location>
        <begin position="845"/>
        <end position="871"/>
    </location>
</feature>
<dbReference type="Pfam" id="PF05192">
    <property type="entry name" value="MutS_III"/>
    <property type="match status" value="1"/>
</dbReference>
<accession>A0ABN8MIZ9</accession>
<evidence type="ECO:0000256" key="9">
    <source>
        <dbReference type="SAM" id="MobiDB-lite"/>
    </source>
</evidence>
<dbReference type="SUPFAM" id="SSF48334">
    <property type="entry name" value="DNA repair protein MutS, domain III"/>
    <property type="match status" value="1"/>
</dbReference>
<dbReference type="SUPFAM" id="SSF53150">
    <property type="entry name" value="DNA repair protein MutS, domain II"/>
    <property type="match status" value="1"/>
</dbReference>
<dbReference type="EMBL" id="CALNXI010000586">
    <property type="protein sequence ID" value="CAH3029680.1"/>
    <property type="molecule type" value="Genomic_DNA"/>
</dbReference>
<feature type="coiled-coil region" evidence="8">
    <location>
        <begin position="532"/>
        <end position="566"/>
    </location>
</feature>
<gene>
    <name evidence="11" type="ORF">PEVE_00036556</name>
</gene>
<comment type="caution">
    <text evidence="11">The sequence shown here is derived from an EMBL/GenBank/DDBJ whole genome shotgun (WGS) entry which is preliminary data.</text>
</comment>
<dbReference type="Proteomes" id="UP001159427">
    <property type="component" value="Unassembled WGS sequence"/>
</dbReference>
<dbReference type="InterPro" id="IPR000432">
    <property type="entry name" value="DNA_mismatch_repair_MutS_C"/>
</dbReference>
<keyword evidence="5 7" id="KW-0238">DNA-binding</keyword>
<dbReference type="InterPro" id="IPR036187">
    <property type="entry name" value="DNA_mismatch_repair_MutS_sf"/>
</dbReference>
<sequence>FLFIARSKQLQQINKHMMATHSTTLANKNIKMTGLSKQYLLIKNKYPDFIVLFQVGDFYEIYSEDAVKVAEKTSLRISRNPNVNKLMAGFPVRSLDSWLTTLVQQGFQLAICPQRPEKTPANSRLLHREVVRLVTPGTLLEPLKPDANYLMSIARGPDSSLALAWLDLSTGEFHLGVSSLESLEEDLSRVNPAEVLMAEEHLEDSKVKHNPKTGMSVKRSPLEKVKDFHLTLVPSDWFSTETTSSDLLTLLASSQFSSLEMAAGAALLKFVSYTQRDVAPLVGHPSKFSHHTHMAIDSNTRRALEITRPLMSTDKKATLFGVMNNTVTAAGQRLLHSRLCAPSAEPQVIEKRLDSVDYFYTNRHLAEELQKHLRLCPDIERKLQRVATGIANLSDLRSIHGALVTYKNILLRLYDSHFDSNLHVIDHLLMEDFSQLDNLYTELDTAVGQLISDYSVMEGYSNTADEVKEKLGQNSREVEELRDLYREQLKLPRLVINNHKSFIRVVEIPATKTTLVEGNQDFVFLEKTSEKVRYSTLKLQELNAKMKALQEENEQIQRALSEDLCNQVTSHAEGLKQVAVSVAELDVASSLALLALQRGYVKPAIGNKKEFHVKGGRHPVVDTLQPNNFVCNDCDLGDKNVWIVTGPNMGGKSTFLRQNALIAILAQAGSFVPAQSATIGVVDRVFARIGASDNLVQYQSTFMTEMLETAFILAQATQQSLVVVDEVGRGTSMLDGLSIAWAVIEYLHSKINCRTLASTHYYQLAKLADSLPRVDCYHVTAKNSEEGISFTFKVLHGCDQKSFGIDVAKLAGVPSQIETRAREILRNLEQNDNILGDALEENELSQETQARKNITRNTRDNENTAEGVQPEGICQRDTEVETGLTKALLLLNPETLTPRQALDVIYDLHVKAKSKGYK</sequence>
<dbReference type="SUPFAM" id="SSF52540">
    <property type="entry name" value="P-loop containing nucleoside triphosphate hydrolases"/>
    <property type="match status" value="1"/>
</dbReference>